<feature type="binding site" evidence="5">
    <location>
        <position position="93"/>
    </location>
    <ligand>
        <name>Zn(2+)</name>
        <dbReference type="ChEBI" id="CHEBI:29105"/>
    </ligand>
</feature>
<keyword evidence="3 5" id="KW-0479">Metal-binding</keyword>
<dbReference type="RefSeq" id="WP_236893054.1">
    <property type="nucleotide sequence ID" value="NZ_AP024488.1"/>
</dbReference>
<sequence>MHEMGIAISIVKIVEESIPESMRDRNVEAVVVEIGRLSTVVPESLRFCFSVTARDSVCKGAELDIIEIPLTLSCRSCSHGWDADEPAFFCPSCDGIDIQINTGRELAVRTIRVADEA</sequence>
<protein>
    <recommendedName>
        <fullName evidence="5">Hydrogenase maturation factor HypA</fullName>
    </recommendedName>
</protein>
<dbReference type="PIRSF" id="PIRSF004761">
    <property type="entry name" value="Hydrgn_mat_HypA"/>
    <property type="match status" value="1"/>
</dbReference>
<name>A0ABN6F699_9BACT</name>
<keyword evidence="4 5" id="KW-0862">Zinc</keyword>
<accession>A0ABN6F699</accession>
<dbReference type="InterPro" id="IPR000688">
    <property type="entry name" value="HypA/HybF"/>
</dbReference>
<comment type="similarity">
    <text evidence="1 5">Belongs to the HypA/HybF family.</text>
</comment>
<dbReference type="NCBIfam" id="TIGR00100">
    <property type="entry name" value="hypA"/>
    <property type="match status" value="1"/>
</dbReference>
<evidence type="ECO:0000256" key="3">
    <source>
        <dbReference type="ARBA" id="ARBA00022723"/>
    </source>
</evidence>
<dbReference type="Proteomes" id="UP001320148">
    <property type="component" value="Chromosome"/>
</dbReference>
<gene>
    <name evidence="6" type="primary">hypA1</name>
    <name evidence="5" type="synonym">hypA</name>
    <name evidence="6" type="ORF">DSLASN_24020</name>
</gene>
<dbReference type="PANTHER" id="PTHR34535:SF3">
    <property type="entry name" value="HYDROGENASE MATURATION FACTOR HYPA"/>
    <property type="match status" value="1"/>
</dbReference>
<keyword evidence="7" id="KW-1185">Reference proteome</keyword>
<evidence type="ECO:0000256" key="4">
    <source>
        <dbReference type="ARBA" id="ARBA00022833"/>
    </source>
</evidence>
<dbReference type="EMBL" id="AP024488">
    <property type="protein sequence ID" value="BCS96770.1"/>
    <property type="molecule type" value="Genomic_DNA"/>
</dbReference>
<dbReference type="Pfam" id="PF01155">
    <property type="entry name" value="HypA"/>
    <property type="match status" value="1"/>
</dbReference>
<dbReference type="Gene3D" id="3.30.2320.80">
    <property type="match status" value="1"/>
</dbReference>
<proteinExistence type="inferred from homology"/>
<evidence type="ECO:0000313" key="6">
    <source>
        <dbReference type="EMBL" id="BCS96770.1"/>
    </source>
</evidence>
<feature type="binding site" evidence="5">
    <location>
        <position position="90"/>
    </location>
    <ligand>
        <name>Zn(2+)</name>
        <dbReference type="ChEBI" id="CHEBI:29105"/>
    </ligand>
</feature>
<evidence type="ECO:0000313" key="7">
    <source>
        <dbReference type="Proteomes" id="UP001320148"/>
    </source>
</evidence>
<organism evidence="6 7">
    <name type="scientific">Desulfoluna limicola</name>
    <dbReference type="NCBI Taxonomy" id="2810562"/>
    <lineage>
        <taxon>Bacteria</taxon>
        <taxon>Pseudomonadati</taxon>
        <taxon>Thermodesulfobacteriota</taxon>
        <taxon>Desulfobacteria</taxon>
        <taxon>Desulfobacterales</taxon>
        <taxon>Desulfolunaceae</taxon>
        <taxon>Desulfoluna</taxon>
    </lineage>
</organism>
<evidence type="ECO:0000256" key="2">
    <source>
        <dbReference type="ARBA" id="ARBA00022596"/>
    </source>
</evidence>
<evidence type="ECO:0000256" key="1">
    <source>
        <dbReference type="ARBA" id="ARBA00010748"/>
    </source>
</evidence>
<feature type="binding site" evidence="5">
    <location>
        <position position="77"/>
    </location>
    <ligand>
        <name>Zn(2+)</name>
        <dbReference type="ChEBI" id="CHEBI:29105"/>
    </ligand>
</feature>
<reference evidence="6 7" key="1">
    <citation type="submission" date="2021-02" db="EMBL/GenBank/DDBJ databases">
        <title>Complete genome of Desulfoluna sp. strain ASN36.</title>
        <authorList>
            <person name="Takahashi A."/>
            <person name="Kojima H."/>
            <person name="Fukui M."/>
        </authorList>
    </citation>
    <scope>NUCLEOTIDE SEQUENCE [LARGE SCALE GENOMIC DNA]</scope>
    <source>
        <strain evidence="6 7">ASN36</strain>
    </source>
</reference>
<dbReference type="PROSITE" id="PS01249">
    <property type="entry name" value="HYPA"/>
    <property type="match status" value="1"/>
</dbReference>
<evidence type="ECO:0000256" key="5">
    <source>
        <dbReference type="HAMAP-Rule" id="MF_00213"/>
    </source>
</evidence>
<dbReference type="InterPro" id="IPR020538">
    <property type="entry name" value="Hydgase_Ni_incorp_HypA/HybF_CS"/>
</dbReference>
<keyword evidence="2 5" id="KW-0533">Nickel</keyword>
<dbReference type="PANTHER" id="PTHR34535">
    <property type="entry name" value="HYDROGENASE MATURATION FACTOR HYPA"/>
    <property type="match status" value="1"/>
</dbReference>
<feature type="binding site" evidence="5">
    <location>
        <position position="74"/>
    </location>
    <ligand>
        <name>Zn(2+)</name>
        <dbReference type="ChEBI" id="CHEBI:29105"/>
    </ligand>
</feature>
<feature type="binding site" evidence="5">
    <location>
        <position position="2"/>
    </location>
    <ligand>
        <name>Ni(2+)</name>
        <dbReference type="ChEBI" id="CHEBI:49786"/>
    </ligand>
</feature>
<comment type="function">
    <text evidence="5">Involved in the maturation of [NiFe] hydrogenases. Required for nickel insertion into the metal center of the hydrogenase.</text>
</comment>
<dbReference type="HAMAP" id="MF_00213">
    <property type="entry name" value="HypA_HybF"/>
    <property type="match status" value="1"/>
</dbReference>